<name>A0A059W5K6_STRNR</name>
<evidence type="ECO:0000256" key="2">
    <source>
        <dbReference type="SAM" id="MobiDB-lite"/>
    </source>
</evidence>
<accession>A0A059W5K6</accession>
<gene>
    <name evidence="3" type="ORF">SALB_07077</name>
</gene>
<organism evidence="3 4">
    <name type="scientific">Streptomyces noursei</name>
    <name type="common">Streptomyces albulus</name>
    <dbReference type="NCBI Taxonomy" id="1971"/>
    <lineage>
        <taxon>Bacteria</taxon>
        <taxon>Bacillati</taxon>
        <taxon>Actinomycetota</taxon>
        <taxon>Actinomycetes</taxon>
        <taxon>Kitasatosporales</taxon>
        <taxon>Streptomycetaceae</taxon>
        <taxon>Streptomyces</taxon>
    </lineage>
</organism>
<protein>
    <submittedName>
        <fullName evidence="3">MerR family transcriptional regulator</fullName>
    </submittedName>
</protein>
<dbReference type="SUPFAM" id="SSF46955">
    <property type="entry name" value="Putative DNA-binding domain"/>
    <property type="match status" value="1"/>
</dbReference>
<dbReference type="InterPro" id="IPR009061">
    <property type="entry name" value="DNA-bd_dom_put_sf"/>
</dbReference>
<feature type="region of interest" description="Disordered" evidence="2">
    <location>
        <begin position="123"/>
        <end position="145"/>
    </location>
</feature>
<dbReference type="InterPro" id="IPR000551">
    <property type="entry name" value="MerR-type_HTH_dom"/>
</dbReference>
<dbReference type="AlphaFoldDB" id="A0A059W5K6"/>
<dbReference type="EMBL" id="BHXC01000007">
    <property type="protein sequence ID" value="GCB94279.1"/>
    <property type="molecule type" value="Genomic_DNA"/>
</dbReference>
<proteinExistence type="predicted"/>
<dbReference type="STRING" id="68570.DC74_6347"/>
<dbReference type="eggNOG" id="COG0789">
    <property type="taxonomic scope" value="Bacteria"/>
</dbReference>
<evidence type="ECO:0000313" key="4">
    <source>
        <dbReference type="Proteomes" id="UP000288351"/>
    </source>
</evidence>
<dbReference type="RefSeq" id="WP_016578733.1">
    <property type="nucleotide sequence ID" value="NZ_BHXC01000007.1"/>
</dbReference>
<keyword evidence="1" id="KW-0238">DNA-binding</keyword>
<evidence type="ECO:0000256" key="1">
    <source>
        <dbReference type="ARBA" id="ARBA00023125"/>
    </source>
</evidence>
<dbReference type="GO" id="GO:0003677">
    <property type="term" value="F:DNA binding"/>
    <property type="evidence" value="ECO:0007669"/>
    <property type="project" value="UniProtKB-KW"/>
</dbReference>
<evidence type="ECO:0000313" key="3">
    <source>
        <dbReference type="EMBL" id="GCB94279.1"/>
    </source>
</evidence>
<dbReference type="GO" id="GO:0003700">
    <property type="term" value="F:DNA-binding transcription factor activity"/>
    <property type="evidence" value="ECO:0007669"/>
    <property type="project" value="InterPro"/>
</dbReference>
<comment type="caution">
    <text evidence="3">The sequence shown here is derived from an EMBL/GenBank/DDBJ whole genome shotgun (WGS) entry which is preliminary data.</text>
</comment>
<dbReference type="PANTHER" id="PTHR30204:SF93">
    <property type="entry name" value="HTH MERR-TYPE DOMAIN-CONTAINING PROTEIN"/>
    <property type="match status" value="1"/>
</dbReference>
<feature type="compositionally biased region" description="Basic and acidic residues" evidence="2">
    <location>
        <begin position="132"/>
        <end position="145"/>
    </location>
</feature>
<reference evidence="3 4" key="1">
    <citation type="journal article" date="2019" name="Microbiol. Resour. Announc.">
        <title>Draft Genome Sequence of the Most Traditional epsilon-Poly-l-Lysine Producer, Streptomyces albulus NBRC14147.</title>
        <authorList>
            <person name="Yamanaka K."/>
            <person name="Hamano Y."/>
        </authorList>
    </citation>
    <scope>NUCLEOTIDE SEQUENCE [LARGE SCALE GENOMIC DNA]</scope>
    <source>
        <strain evidence="3 4">NBRC 14147</strain>
    </source>
</reference>
<dbReference type="Gene3D" id="1.10.1660.10">
    <property type="match status" value="1"/>
</dbReference>
<dbReference type="PANTHER" id="PTHR30204">
    <property type="entry name" value="REDOX-CYCLING DRUG-SENSING TRANSCRIPTIONAL ACTIVATOR SOXR"/>
    <property type="match status" value="1"/>
</dbReference>
<dbReference type="PROSITE" id="PS50937">
    <property type="entry name" value="HTH_MERR_2"/>
    <property type="match status" value="1"/>
</dbReference>
<dbReference type="Proteomes" id="UP000288351">
    <property type="component" value="Unassembled WGS sequence"/>
</dbReference>
<sequence length="145" mass="16272">MRIGELSERTGTPRRLLRYYEEQGLIVAARTPNGYRDYDDRFVDRVLQIRGLLDAGLPTRIIKQILPCLDKPRTIYFPDATPEMISTLEHERDRMTDRIACLIRNRDAIGAYLDAVLSYDGGPGAGSGAPGTDRERAGHEEPAGR</sequence>
<dbReference type="Pfam" id="PF13411">
    <property type="entry name" value="MerR_1"/>
    <property type="match status" value="1"/>
</dbReference>
<dbReference type="SMART" id="SM00422">
    <property type="entry name" value="HTH_MERR"/>
    <property type="match status" value="1"/>
</dbReference>
<dbReference type="InterPro" id="IPR047057">
    <property type="entry name" value="MerR_fam"/>
</dbReference>
<dbReference type="CDD" id="cd01282">
    <property type="entry name" value="HTH_MerR-like_sg3"/>
    <property type="match status" value="1"/>
</dbReference>